<reference evidence="3" key="1">
    <citation type="journal article" date="2020" name="mSystems">
        <title>Genome- and Community-Level Interaction Insights into Carbon Utilization and Element Cycling Functions of Hydrothermarchaeota in Hydrothermal Sediment.</title>
        <authorList>
            <person name="Zhou Z."/>
            <person name="Liu Y."/>
            <person name="Xu W."/>
            <person name="Pan J."/>
            <person name="Luo Z.H."/>
            <person name="Li M."/>
        </authorList>
    </citation>
    <scope>NUCLEOTIDE SEQUENCE [LARGE SCALE GENOMIC DNA]</scope>
    <source>
        <strain evidence="3">SpSt-735</strain>
    </source>
</reference>
<evidence type="ECO:0000313" key="3">
    <source>
        <dbReference type="EMBL" id="HGI43831.1"/>
    </source>
</evidence>
<comment type="caution">
    <text evidence="3">The sequence shown here is derived from an EMBL/GenBank/DDBJ whole genome shotgun (WGS) entry which is preliminary data.</text>
</comment>
<feature type="domain" description="PIN" evidence="2">
    <location>
        <begin position="29"/>
        <end position="75"/>
    </location>
</feature>
<accession>A0A7C4FF45</accession>
<dbReference type="EMBL" id="DTFI01000131">
    <property type="protein sequence ID" value="HGI43831.1"/>
    <property type="molecule type" value="Genomic_DNA"/>
</dbReference>
<protein>
    <submittedName>
        <fullName evidence="3">PIN domain-containing protein</fullName>
    </submittedName>
</protein>
<evidence type="ECO:0000256" key="1">
    <source>
        <dbReference type="SAM" id="MobiDB-lite"/>
    </source>
</evidence>
<organism evidence="3">
    <name type="scientific">Thermofilum pendens</name>
    <dbReference type="NCBI Taxonomy" id="2269"/>
    <lineage>
        <taxon>Archaea</taxon>
        <taxon>Thermoproteota</taxon>
        <taxon>Thermoprotei</taxon>
        <taxon>Thermofilales</taxon>
        <taxon>Thermofilaceae</taxon>
        <taxon>Thermofilum</taxon>
    </lineage>
</organism>
<dbReference type="CDD" id="cd09854">
    <property type="entry name" value="PIN_VapC-like"/>
    <property type="match status" value="1"/>
</dbReference>
<dbReference type="InterPro" id="IPR002716">
    <property type="entry name" value="PIN_dom"/>
</dbReference>
<feature type="region of interest" description="Disordered" evidence="1">
    <location>
        <begin position="1"/>
        <end position="23"/>
    </location>
</feature>
<dbReference type="SUPFAM" id="SSF88723">
    <property type="entry name" value="PIN domain-like"/>
    <property type="match status" value="1"/>
</dbReference>
<dbReference type="Pfam" id="PF01850">
    <property type="entry name" value="PIN"/>
    <property type="match status" value="1"/>
</dbReference>
<sequence length="77" mass="8499">MKACQGAAGTGEGYPPLRSRKTCERAPAPLTASILRRAERLEEPWDLEDRIHVATMLELGITTIISNDEDFDDVEGI</sequence>
<dbReference type="InterPro" id="IPR029060">
    <property type="entry name" value="PIN-like_dom_sf"/>
</dbReference>
<gene>
    <name evidence="3" type="ORF">ENV17_05560</name>
</gene>
<dbReference type="Gene3D" id="3.40.50.1010">
    <property type="entry name" value="5'-nuclease"/>
    <property type="match status" value="1"/>
</dbReference>
<dbReference type="AlphaFoldDB" id="A0A7C4FF45"/>
<name>A0A7C4FF45_THEPE</name>
<proteinExistence type="predicted"/>
<evidence type="ECO:0000259" key="2">
    <source>
        <dbReference type="Pfam" id="PF01850"/>
    </source>
</evidence>